<evidence type="ECO:0000313" key="2">
    <source>
        <dbReference type="Proteomes" id="UP001283361"/>
    </source>
</evidence>
<sequence length="138" mass="14421">MCCARAGVVFNDAGLESSSRGLGTEFELCRFCQNVTIHQTYTSTPRNGFSSDLPDSQLLPAFVCGLFEGAVVSSQAGSGSCFLVCDARATAQPRGLTWPDWPISGVIHKSLSGLSACSDGQSSPARSLAHFLPGFSGP</sequence>
<dbReference type="AlphaFoldDB" id="A0AAE1DXR1"/>
<gene>
    <name evidence="1" type="ORF">RRG08_037411</name>
</gene>
<dbReference type="EMBL" id="JAWDGP010001927">
    <property type="protein sequence ID" value="KAK3786946.1"/>
    <property type="molecule type" value="Genomic_DNA"/>
</dbReference>
<protein>
    <submittedName>
        <fullName evidence="1">Uncharacterized protein</fullName>
    </submittedName>
</protein>
<comment type="caution">
    <text evidence="1">The sequence shown here is derived from an EMBL/GenBank/DDBJ whole genome shotgun (WGS) entry which is preliminary data.</text>
</comment>
<accession>A0AAE1DXR1</accession>
<organism evidence="1 2">
    <name type="scientific">Elysia crispata</name>
    <name type="common">lettuce slug</name>
    <dbReference type="NCBI Taxonomy" id="231223"/>
    <lineage>
        <taxon>Eukaryota</taxon>
        <taxon>Metazoa</taxon>
        <taxon>Spiralia</taxon>
        <taxon>Lophotrochozoa</taxon>
        <taxon>Mollusca</taxon>
        <taxon>Gastropoda</taxon>
        <taxon>Heterobranchia</taxon>
        <taxon>Euthyneura</taxon>
        <taxon>Panpulmonata</taxon>
        <taxon>Sacoglossa</taxon>
        <taxon>Placobranchoidea</taxon>
        <taxon>Plakobranchidae</taxon>
        <taxon>Elysia</taxon>
    </lineage>
</organism>
<dbReference type="Proteomes" id="UP001283361">
    <property type="component" value="Unassembled WGS sequence"/>
</dbReference>
<proteinExistence type="predicted"/>
<reference evidence="1" key="1">
    <citation type="journal article" date="2023" name="G3 (Bethesda)">
        <title>A reference genome for the long-term kleptoplast-retaining sea slug Elysia crispata morphotype clarki.</title>
        <authorList>
            <person name="Eastman K.E."/>
            <person name="Pendleton A.L."/>
            <person name="Shaikh M.A."/>
            <person name="Suttiyut T."/>
            <person name="Ogas R."/>
            <person name="Tomko P."/>
            <person name="Gavelis G."/>
            <person name="Widhalm J.R."/>
            <person name="Wisecaver J.H."/>
        </authorList>
    </citation>
    <scope>NUCLEOTIDE SEQUENCE</scope>
    <source>
        <strain evidence="1">ECLA1</strain>
    </source>
</reference>
<keyword evidence="2" id="KW-1185">Reference proteome</keyword>
<evidence type="ECO:0000313" key="1">
    <source>
        <dbReference type="EMBL" id="KAK3786946.1"/>
    </source>
</evidence>
<name>A0AAE1DXR1_9GAST</name>